<dbReference type="GeneID" id="27332431"/>
<dbReference type="STRING" id="91928.A0A0D2B8N4"/>
<name>A0A0D2B8N4_9EURO</name>
<evidence type="ECO:0000313" key="2">
    <source>
        <dbReference type="EMBL" id="KIW15303.1"/>
    </source>
</evidence>
<feature type="compositionally biased region" description="Polar residues" evidence="1">
    <location>
        <begin position="393"/>
        <end position="408"/>
    </location>
</feature>
<protein>
    <recommendedName>
        <fullName evidence="4">Pal1 cell morphology protein</fullName>
    </recommendedName>
</protein>
<dbReference type="VEuPathDB" id="FungiDB:PV08_05348"/>
<dbReference type="PANTHER" id="PTHR28307">
    <property type="entry name" value="PROTEIN PAL1"/>
    <property type="match status" value="1"/>
</dbReference>
<evidence type="ECO:0000313" key="3">
    <source>
        <dbReference type="Proteomes" id="UP000053328"/>
    </source>
</evidence>
<dbReference type="Pfam" id="PF08316">
    <property type="entry name" value="Pal1"/>
    <property type="match status" value="1"/>
</dbReference>
<evidence type="ECO:0008006" key="4">
    <source>
        <dbReference type="Google" id="ProtNLM"/>
    </source>
</evidence>
<dbReference type="EMBL" id="KN847495">
    <property type="protein sequence ID" value="KIW15303.1"/>
    <property type="molecule type" value="Genomic_DNA"/>
</dbReference>
<sequence length="499" mass="54984">MAQTATMPERGTSPLASNNPFRNRMPDSATSPNLAPVKPASTNPFLDSSEEAPSLARNKSATSDRPAKPSRPVDTTADIFASLDINDSAKRPQRPPQNGSSRRENMPPRPNGSQGPPGRHRPSNSDEERRRQRSRNRGPPNELDIFADPSDTRPRERRTQRRNSESSIRHKPRDLDPEAEKRRRERKQREKDGTSSHRSKKPNRKLDVIDKLDVTSIYGTGLFHHDGPFDACNPHRNRKGSRQAPMQAFPKDSINMQLGGAGPLNKTLNLDQYNGTGQEAHVDYNEAAVVDEDADYFRRPQAERSASFNPIARTEPVHGNETAGLGTSTFLEGAPASRAAIQRRESEFEAQQQAQANGLSRKKSLAQRIKSVRQPRPNLGDSGRMTSPEPVASPNSPLGTTKSENNANPFFKEYDREYEKKGAQIAFGEEQQKQSRSRAPSSPRRGFAGLEKKLTGDSPNGDDGKIGGGFLSRVKSLKGGGRTRGRRNTETSGGPVHAS</sequence>
<feature type="compositionally biased region" description="Basic residues" evidence="1">
    <location>
        <begin position="360"/>
        <end position="373"/>
    </location>
</feature>
<keyword evidence="3" id="KW-1185">Reference proteome</keyword>
<feature type="region of interest" description="Disordered" evidence="1">
    <location>
        <begin position="307"/>
        <end position="499"/>
    </location>
</feature>
<feature type="compositionally biased region" description="Basic and acidic residues" evidence="1">
    <location>
        <begin position="162"/>
        <end position="195"/>
    </location>
</feature>
<evidence type="ECO:0000256" key="1">
    <source>
        <dbReference type="SAM" id="MobiDB-lite"/>
    </source>
</evidence>
<feature type="region of interest" description="Disordered" evidence="1">
    <location>
        <begin position="1"/>
        <end position="206"/>
    </location>
</feature>
<accession>A0A0D2B8N4</accession>
<proteinExistence type="predicted"/>
<feature type="compositionally biased region" description="Low complexity" evidence="1">
    <location>
        <begin position="490"/>
        <end position="499"/>
    </location>
</feature>
<dbReference type="GO" id="GO:0005737">
    <property type="term" value="C:cytoplasm"/>
    <property type="evidence" value="ECO:0007669"/>
    <property type="project" value="TreeGrafter"/>
</dbReference>
<dbReference type="InterPro" id="IPR013226">
    <property type="entry name" value="Pal1"/>
</dbReference>
<gene>
    <name evidence="2" type="ORF">PV08_05348</name>
</gene>
<dbReference type="Proteomes" id="UP000053328">
    <property type="component" value="Unassembled WGS sequence"/>
</dbReference>
<dbReference type="HOGENOM" id="CLU_025891_1_0_1"/>
<dbReference type="OrthoDB" id="5352132at2759"/>
<dbReference type="PANTHER" id="PTHR28307:SF2">
    <property type="entry name" value="PROTEIN PAL1"/>
    <property type="match status" value="1"/>
</dbReference>
<reference evidence="2 3" key="1">
    <citation type="submission" date="2015-01" db="EMBL/GenBank/DDBJ databases">
        <title>The Genome Sequence of Exophiala spinifera CBS89968.</title>
        <authorList>
            <consortium name="The Broad Institute Genomics Platform"/>
            <person name="Cuomo C."/>
            <person name="de Hoog S."/>
            <person name="Gorbushina A."/>
            <person name="Stielow B."/>
            <person name="Teixiera M."/>
            <person name="Abouelleil A."/>
            <person name="Chapman S.B."/>
            <person name="Priest M."/>
            <person name="Young S.K."/>
            <person name="Wortman J."/>
            <person name="Nusbaum C."/>
            <person name="Birren B."/>
        </authorList>
    </citation>
    <scope>NUCLEOTIDE SEQUENCE [LARGE SCALE GENOMIC DNA]</scope>
    <source>
        <strain evidence="2 3">CBS 89968</strain>
    </source>
</reference>
<feature type="compositionally biased region" description="Basic and acidic residues" evidence="1">
    <location>
        <begin position="412"/>
        <end position="422"/>
    </location>
</feature>
<dbReference type="AlphaFoldDB" id="A0A0D2B8N4"/>
<dbReference type="RefSeq" id="XP_016235519.1">
    <property type="nucleotide sequence ID" value="XM_016379692.1"/>
</dbReference>
<organism evidence="2 3">
    <name type="scientific">Exophiala spinifera</name>
    <dbReference type="NCBI Taxonomy" id="91928"/>
    <lineage>
        <taxon>Eukaryota</taxon>
        <taxon>Fungi</taxon>
        <taxon>Dikarya</taxon>
        <taxon>Ascomycota</taxon>
        <taxon>Pezizomycotina</taxon>
        <taxon>Eurotiomycetes</taxon>
        <taxon>Chaetothyriomycetidae</taxon>
        <taxon>Chaetothyriales</taxon>
        <taxon>Herpotrichiellaceae</taxon>
        <taxon>Exophiala</taxon>
    </lineage>
</organism>